<feature type="transmembrane region" description="Helical" evidence="5">
    <location>
        <begin position="31"/>
        <end position="53"/>
    </location>
</feature>
<evidence type="ECO:0000256" key="3">
    <source>
        <dbReference type="ARBA" id="ARBA00022989"/>
    </source>
</evidence>
<feature type="domain" description="Major facilitator superfamily (MFS) profile" evidence="6">
    <location>
        <begin position="1"/>
        <end position="148"/>
    </location>
</feature>
<evidence type="ECO:0000256" key="1">
    <source>
        <dbReference type="ARBA" id="ARBA00004651"/>
    </source>
</evidence>
<dbReference type="PROSITE" id="PS50850">
    <property type="entry name" value="MFS"/>
    <property type="match status" value="1"/>
</dbReference>
<dbReference type="Proteomes" id="UP000594205">
    <property type="component" value="Chromosome"/>
</dbReference>
<evidence type="ECO:0000256" key="5">
    <source>
        <dbReference type="SAM" id="Phobius"/>
    </source>
</evidence>
<keyword evidence="3 5" id="KW-1133">Transmembrane helix</keyword>
<organism evidence="7 8">
    <name type="scientific">Streptomyces ferrugineus</name>
    <dbReference type="NCBI Taxonomy" id="1413221"/>
    <lineage>
        <taxon>Bacteria</taxon>
        <taxon>Bacillati</taxon>
        <taxon>Actinomycetota</taxon>
        <taxon>Actinomycetes</taxon>
        <taxon>Kitasatosporales</taxon>
        <taxon>Streptomycetaceae</taxon>
        <taxon>Streptomyces</taxon>
    </lineage>
</organism>
<keyword evidence="8" id="KW-1185">Reference proteome</keyword>
<dbReference type="SUPFAM" id="SSF103473">
    <property type="entry name" value="MFS general substrate transporter"/>
    <property type="match status" value="1"/>
</dbReference>
<keyword evidence="4 5" id="KW-0472">Membrane</keyword>
<dbReference type="GO" id="GO:0005886">
    <property type="term" value="C:plasma membrane"/>
    <property type="evidence" value="ECO:0007669"/>
    <property type="project" value="UniProtKB-SubCell"/>
</dbReference>
<dbReference type="InterPro" id="IPR020846">
    <property type="entry name" value="MFS_dom"/>
</dbReference>
<feature type="transmembrane region" description="Helical" evidence="5">
    <location>
        <begin position="65"/>
        <end position="84"/>
    </location>
</feature>
<dbReference type="InterPro" id="IPR011701">
    <property type="entry name" value="MFS"/>
</dbReference>
<dbReference type="InterPro" id="IPR036259">
    <property type="entry name" value="MFS_trans_sf"/>
</dbReference>
<evidence type="ECO:0000259" key="6">
    <source>
        <dbReference type="PROSITE" id="PS50850"/>
    </source>
</evidence>
<sequence>MAAQTFQIVVFPNLLEALRAEPGRHLSPGGAGLIGSMIFPAMSAGAIAAVPLARRLGRQRATLTALLWSTLWSGACPVAGAHWQLGLLRILTGIGTGLAIPLVLSFARDATARRKHAILLVLLGVPVGASPPNLSSAPCRSKELGASG</sequence>
<evidence type="ECO:0000256" key="2">
    <source>
        <dbReference type="ARBA" id="ARBA00022692"/>
    </source>
</evidence>
<dbReference type="AlphaFoldDB" id="A0A7M2SCV9"/>
<gene>
    <name evidence="7" type="ORF">IM697_29040</name>
</gene>
<dbReference type="Pfam" id="PF07690">
    <property type="entry name" value="MFS_1"/>
    <property type="match status" value="1"/>
</dbReference>
<dbReference type="GO" id="GO:0022857">
    <property type="term" value="F:transmembrane transporter activity"/>
    <property type="evidence" value="ECO:0007669"/>
    <property type="project" value="InterPro"/>
</dbReference>
<accession>A0A7M2SCV9</accession>
<evidence type="ECO:0000256" key="4">
    <source>
        <dbReference type="ARBA" id="ARBA00023136"/>
    </source>
</evidence>
<dbReference type="EMBL" id="CP063373">
    <property type="protein sequence ID" value="QOV34177.1"/>
    <property type="molecule type" value="Genomic_DNA"/>
</dbReference>
<feature type="transmembrane region" description="Helical" evidence="5">
    <location>
        <begin position="90"/>
        <end position="107"/>
    </location>
</feature>
<proteinExistence type="predicted"/>
<reference evidence="7 8" key="1">
    <citation type="submission" date="2020-10" db="EMBL/GenBank/DDBJ databases">
        <title>Streptomyces ferrugineus complate genome analysis.</title>
        <authorList>
            <person name="Anwar N."/>
        </authorList>
    </citation>
    <scope>NUCLEOTIDE SEQUENCE [LARGE SCALE GENOMIC DNA]</scope>
    <source>
        <strain evidence="7 8">CCTCC AA2014009</strain>
    </source>
</reference>
<name>A0A7M2SCV9_9ACTN</name>
<dbReference type="RefSeq" id="WP_194039050.1">
    <property type="nucleotide sequence ID" value="NZ_CP063373.1"/>
</dbReference>
<comment type="subcellular location">
    <subcellularLocation>
        <location evidence="1">Cell membrane</location>
        <topology evidence="1">Multi-pass membrane protein</topology>
    </subcellularLocation>
</comment>
<dbReference type="KEGG" id="sfeu:IM697_29040"/>
<evidence type="ECO:0000313" key="7">
    <source>
        <dbReference type="EMBL" id="QOV34177.1"/>
    </source>
</evidence>
<evidence type="ECO:0000313" key="8">
    <source>
        <dbReference type="Proteomes" id="UP000594205"/>
    </source>
</evidence>
<keyword evidence="2 5" id="KW-0812">Transmembrane</keyword>
<dbReference type="Gene3D" id="1.20.1250.20">
    <property type="entry name" value="MFS general substrate transporter like domains"/>
    <property type="match status" value="1"/>
</dbReference>
<protein>
    <submittedName>
        <fullName evidence="7">MFS transporter</fullName>
    </submittedName>
</protein>